<protein>
    <submittedName>
        <fullName evidence="2">Glycosyltransferase, family 2</fullName>
    </submittedName>
</protein>
<accession>A0A347UAL4</accession>
<organism evidence="3 5">
    <name type="scientific">Arcobacter ellisii</name>
    <dbReference type="NCBI Taxonomy" id="913109"/>
    <lineage>
        <taxon>Bacteria</taxon>
        <taxon>Pseudomonadati</taxon>
        <taxon>Campylobacterota</taxon>
        <taxon>Epsilonproteobacteria</taxon>
        <taxon>Campylobacterales</taxon>
        <taxon>Arcobacteraceae</taxon>
        <taxon>Arcobacter</taxon>
    </lineage>
</organism>
<keyword evidence="4" id="KW-1185">Reference proteome</keyword>
<reference evidence="2 4" key="2">
    <citation type="submission" date="2018-08" db="EMBL/GenBank/DDBJ databases">
        <title>Complete genome of the Arcobacter ellisii type strain LMG 26155.</title>
        <authorList>
            <person name="Miller W.G."/>
            <person name="Yee E."/>
            <person name="Bono J.L."/>
        </authorList>
    </citation>
    <scope>NUCLEOTIDE SEQUENCE [LARGE SCALE GENOMIC DNA]</scope>
    <source>
        <strain evidence="2 4">LMG 26155</strain>
    </source>
</reference>
<dbReference type="RefSeq" id="WP_118918052.1">
    <property type="nucleotide sequence ID" value="NZ_CP032097.1"/>
</dbReference>
<dbReference type="Proteomes" id="UP000262582">
    <property type="component" value="Chromosome"/>
</dbReference>
<dbReference type="AlphaFoldDB" id="A0A347UAL4"/>
<evidence type="ECO:0000313" key="2">
    <source>
        <dbReference type="EMBL" id="AXX95892.1"/>
    </source>
</evidence>
<dbReference type="Proteomes" id="UP000290588">
    <property type="component" value="Unassembled WGS sequence"/>
</dbReference>
<dbReference type="OrthoDB" id="9786172at2"/>
<dbReference type="PANTHER" id="PTHR22916:SF3">
    <property type="entry name" value="UDP-GLCNAC:BETAGAL BETA-1,3-N-ACETYLGLUCOSAMINYLTRANSFERASE-LIKE PROTEIN 1"/>
    <property type="match status" value="1"/>
</dbReference>
<dbReference type="PANTHER" id="PTHR22916">
    <property type="entry name" value="GLYCOSYLTRANSFERASE"/>
    <property type="match status" value="1"/>
</dbReference>
<dbReference type="Pfam" id="PF00535">
    <property type="entry name" value="Glycos_transf_2"/>
    <property type="match status" value="1"/>
</dbReference>
<name>A0A347UAL4_9BACT</name>
<proteinExistence type="predicted"/>
<dbReference type="EMBL" id="NXIG01000010">
    <property type="protein sequence ID" value="RXI29750.1"/>
    <property type="molecule type" value="Genomic_DNA"/>
</dbReference>
<dbReference type="SUPFAM" id="SSF53448">
    <property type="entry name" value="Nucleotide-diphospho-sugar transferases"/>
    <property type="match status" value="1"/>
</dbReference>
<dbReference type="GO" id="GO:0016758">
    <property type="term" value="F:hexosyltransferase activity"/>
    <property type="evidence" value="ECO:0007669"/>
    <property type="project" value="UniProtKB-ARBA"/>
</dbReference>
<dbReference type="Gene3D" id="3.90.550.10">
    <property type="entry name" value="Spore Coat Polysaccharide Biosynthesis Protein SpsA, Chain A"/>
    <property type="match status" value="1"/>
</dbReference>
<evidence type="ECO:0000313" key="4">
    <source>
        <dbReference type="Proteomes" id="UP000262582"/>
    </source>
</evidence>
<feature type="domain" description="Glycosyltransferase 2-like" evidence="1">
    <location>
        <begin position="6"/>
        <end position="115"/>
    </location>
</feature>
<dbReference type="KEGG" id="aell:AELL_2266"/>
<dbReference type="InterPro" id="IPR029044">
    <property type="entry name" value="Nucleotide-diphossugar_trans"/>
</dbReference>
<sequence length="291" mass="34455">MKPLVSILVPLYNHERYIEFAIKSVMNQTYKNIELIVINDGSTDNSDQIIQSLLKKYKFEYYKQENKGLIFTIEKLRNLAKGKYISLLASDDAFVNDKIEVLVDYLENNPQYSMVYSNMHLINIEDEIIGNIKDGGKEGYIFEDLLCGNFFINSLTTLLKKEIYMKYDYEKGYIEDYQMWLKIAKENQIGFVDKHLSFYRVGNSLSLSSNLQKMQNAEYEIISKYSNEPIFDEALRKWNIRWLGSFGKCNKLYAIKYFLFKNISYRNFFDLNFYKSLLKLLIPCFILKKIQ</sequence>
<dbReference type="EMBL" id="CP032097">
    <property type="protein sequence ID" value="AXX95892.1"/>
    <property type="molecule type" value="Genomic_DNA"/>
</dbReference>
<gene>
    <name evidence="2" type="ORF">AELL_2266</name>
    <name evidence="3" type="ORF">CP962_10310</name>
</gene>
<dbReference type="InterPro" id="IPR001173">
    <property type="entry name" value="Glyco_trans_2-like"/>
</dbReference>
<dbReference type="CDD" id="cd00761">
    <property type="entry name" value="Glyco_tranf_GTA_type"/>
    <property type="match status" value="1"/>
</dbReference>
<evidence type="ECO:0000313" key="5">
    <source>
        <dbReference type="Proteomes" id="UP000290588"/>
    </source>
</evidence>
<reference evidence="3 5" key="1">
    <citation type="submission" date="2017-09" db="EMBL/GenBank/DDBJ databases">
        <title>Genomics of the genus Arcobacter.</title>
        <authorList>
            <person name="Perez-Cataluna A."/>
            <person name="Figueras M.J."/>
            <person name="Salas-Masso N."/>
        </authorList>
    </citation>
    <scope>NUCLEOTIDE SEQUENCE [LARGE SCALE GENOMIC DNA]</scope>
    <source>
        <strain evidence="3 5">CECT 7837</strain>
    </source>
</reference>
<evidence type="ECO:0000313" key="3">
    <source>
        <dbReference type="EMBL" id="RXI29750.1"/>
    </source>
</evidence>
<evidence type="ECO:0000259" key="1">
    <source>
        <dbReference type="Pfam" id="PF00535"/>
    </source>
</evidence>